<dbReference type="SMART" id="SM00181">
    <property type="entry name" value="EGF"/>
    <property type="match status" value="1"/>
</dbReference>
<feature type="compositionally biased region" description="Polar residues" evidence="13">
    <location>
        <begin position="463"/>
        <end position="496"/>
    </location>
</feature>
<evidence type="ECO:0000256" key="13">
    <source>
        <dbReference type="SAM" id="MobiDB-lite"/>
    </source>
</evidence>
<sequence>MPLPVRLVQILPLLCAVFHLTPAFPTQTPSAYDDDLSLRVKIPLPGAVSASLGSSISIPCSASLSSASSIPPVVPRVKWTVVSGGVETQILVARGLRVKVNDAYQGRALLNYTSSPDDLSLWLGELRSSDSGHYRCQVQQGLEDASDLVQLKVKGVVFHYRDALGRYAFTFHQAQAACQSIGAEIATAEQLLAAYYDGYEQCDAGWLADRSVRYPIQVPREGCYGDMDGQPGVRNYGTMDSDDLFDVYCYVEQIDGEVFHDAVPQQMSFDEAQSFCRAAGAELATTAQLYLAWSEGLDRCSPGWLSDGSVRYPIRTPRERCGGPQAGVKTLYRFSNQTGFPEPSSLHDAYCFRVLMNIISLNNLPPTGSRKNPTDSPADYVATEPEDIGQDVIILTEEDQELQLNQEAEQVEREAQSALESFPILSSPATEGGMYDPHTTESSFSATSTLGLLQLPNETASPAQLISGSQSPTTLESSTISSNEANGFPHNASSLPNAYKDEDSPQNTSFTAHPSEPESTTGPPESTHAPDSHNHTAPHTQPSLSMRESLTTRGASVASSRVHSHYSGGGINHTVDAAPVTPDTLQVELDEAALEEPVESPREETEPHPPTTPKETSSSLPDDWSGDVPQEIDPDFESASDNSTSVISTSGFTTRLPTSTSAGSATAEVRTLAPGPTLSSGSRRADELGFNIVPTSTQLGESSLSTHEGSGSLENDDTITMGSERKQLNPTASEENLVSEGLGTSESPEESNPSLFPTEFPTAQYKTPGYREYLDASTGAFEEASGEEAGITIAAPREDATVAFKEDHKVIQIAANDTIGPTLDEEPDDVSSTLEEEAKVLYSLEKEVEVVATVEEQPQTFEEGGSSVTPTLEAASETTYAPTEVADINPKFEEDGKPTPTFKEEVSFTPTSEEKDNIALTHEEEAEPAPTIKEEVSFTPTLEEEANIAPTLEELAEPAPTVKEEVSFTPTLGEGANIAPTAEDEVSIPHTLENEANVPPNLKEEVNIAPTPEEEDNIASTSEEETGFTQHPEEDPVVVTTLKGEASLDPTLAPEEEAIQEDFTKFPQFTSTSDWPLLATTAGLQEPLSDVTYGSKPHHSSTAAPDSLSSTRSNTAATKTATTSTTRSWSPTTSTARLPDKTTEAQKVTHLIPPVDQGLVDVEFSLTQPPTLLNLPNERAAVGGAGKASDACEDNTCLNGGTCTDRHGQAQCLCLPTYAGDFCQIDLEQCELGWDKFHGFCYRHFSQRLSWEVAEKHCRMMGAHLVSIMSPEEQTYISSNYKEYQWTGLNDKTIEDDFRWSDGNPLLYENWYRGQPDSYFLSGEDCVVMVWHDDGRWSDVPCNYQLAYTCKKGTSSCGPPPRVRNASLYGKSRQRYETDAVVRYYCAKGFQQRLNPMIRCLSGGRWERPQILCIPEAGFQTEYPEENSEFAVNEVAFEATKETQQYWDIKF</sequence>
<evidence type="ECO:0000256" key="6">
    <source>
        <dbReference type="ARBA" id="ARBA00023157"/>
    </source>
</evidence>
<dbReference type="Pfam" id="PF00059">
    <property type="entry name" value="Lectin_C"/>
    <property type="match status" value="1"/>
</dbReference>
<accession>A0A9W2Y4R2</accession>
<feature type="region of interest" description="Disordered" evidence="13">
    <location>
        <begin position="890"/>
        <end position="916"/>
    </location>
</feature>
<organism evidence="20 21">
    <name type="scientific">Betta splendens</name>
    <name type="common">Siamese fighting fish</name>
    <dbReference type="NCBI Taxonomy" id="158456"/>
    <lineage>
        <taxon>Eukaryota</taxon>
        <taxon>Metazoa</taxon>
        <taxon>Chordata</taxon>
        <taxon>Craniata</taxon>
        <taxon>Vertebrata</taxon>
        <taxon>Euteleostomi</taxon>
        <taxon>Actinopterygii</taxon>
        <taxon>Neopterygii</taxon>
        <taxon>Teleostei</taxon>
        <taxon>Neoteleostei</taxon>
        <taxon>Acanthomorphata</taxon>
        <taxon>Anabantaria</taxon>
        <taxon>Anabantiformes</taxon>
        <taxon>Anabantoidei</taxon>
        <taxon>Osphronemidae</taxon>
        <taxon>Betta</taxon>
    </lineage>
</organism>
<evidence type="ECO:0000313" key="21">
    <source>
        <dbReference type="RefSeq" id="XP_055368957.1"/>
    </source>
</evidence>
<evidence type="ECO:0000256" key="2">
    <source>
        <dbReference type="ARBA" id="ARBA00022525"/>
    </source>
</evidence>
<evidence type="ECO:0000259" key="16">
    <source>
        <dbReference type="PROSITE" id="PS50041"/>
    </source>
</evidence>
<dbReference type="PANTHER" id="PTHR22804:SF41">
    <property type="entry name" value="BREVICAN CORE PROTEIN"/>
    <property type="match status" value="1"/>
</dbReference>
<keyword evidence="3 14" id="KW-0732">Signal</keyword>
<dbReference type="FunFam" id="3.10.100.10:FF:000011">
    <property type="entry name" value="Aggrecan core protein"/>
    <property type="match status" value="1"/>
</dbReference>
<name>A0A9W2Y4R2_BETSP</name>
<dbReference type="PROSITE" id="PS50041">
    <property type="entry name" value="C_TYPE_LECTIN_2"/>
    <property type="match status" value="1"/>
</dbReference>
<dbReference type="FunFam" id="3.10.100.10:FF:000002">
    <property type="entry name" value="Hyaluronan proteoglycan link protein 1"/>
    <property type="match status" value="1"/>
</dbReference>
<feature type="domain" description="EGF-like" evidence="15">
    <location>
        <begin position="1188"/>
        <end position="1224"/>
    </location>
</feature>
<dbReference type="PROSITE" id="PS50963">
    <property type="entry name" value="LINK_2"/>
    <property type="match status" value="2"/>
</dbReference>
<protein>
    <submittedName>
        <fullName evidence="21">Brevican core protein-like</fullName>
    </submittedName>
</protein>
<dbReference type="Gene3D" id="3.10.100.10">
    <property type="entry name" value="Mannose-Binding Protein A, subunit A"/>
    <property type="match status" value="3"/>
</dbReference>
<evidence type="ECO:0000259" key="19">
    <source>
        <dbReference type="PROSITE" id="PS50963"/>
    </source>
</evidence>
<keyword evidence="9" id="KW-0245">EGF-like domain</keyword>
<dbReference type="InterPro" id="IPR016187">
    <property type="entry name" value="CTDL_fold"/>
</dbReference>
<feature type="compositionally biased region" description="Low complexity" evidence="13">
    <location>
        <begin position="517"/>
        <end position="527"/>
    </location>
</feature>
<dbReference type="FunFam" id="3.10.100.10:FF:000003">
    <property type="entry name" value="Versican core protein"/>
    <property type="match status" value="1"/>
</dbReference>
<feature type="compositionally biased region" description="Acidic residues" evidence="13">
    <location>
        <begin position="1012"/>
        <end position="1026"/>
    </location>
</feature>
<dbReference type="Gene3D" id="2.60.40.10">
    <property type="entry name" value="Immunoglobulins"/>
    <property type="match status" value="1"/>
</dbReference>
<keyword evidence="2" id="KW-0964">Secreted</keyword>
<dbReference type="SUPFAM" id="SSF57535">
    <property type="entry name" value="Complement control module/SCR domain"/>
    <property type="match status" value="1"/>
</dbReference>
<dbReference type="InterPro" id="IPR036179">
    <property type="entry name" value="Ig-like_dom_sf"/>
</dbReference>
<feature type="region of interest" description="Disordered" evidence="13">
    <location>
        <begin position="425"/>
        <end position="446"/>
    </location>
</feature>
<dbReference type="SMART" id="SM00032">
    <property type="entry name" value="CCP"/>
    <property type="match status" value="1"/>
</dbReference>
<dbReference type="GeneID" id="114865872"/>
<dbReference type="InterPro" id="IPR016186">
    <property type="entry name" value="C-type_lectin-like/link_sf"/>
</dbReference>
<dbReference type="Pfam" id="PF00193">
    <property type="entry name" value="Xlink"/>
    <property type="match status" value="2"/>
</dbReference>
<dbReference type="Pfam" id="PF00084">
    <property type="entry name" value="Sushi"/>
    <property type="match status" value="1"/>
</dbReference>
<comment type="caution">
    <text evidence="9">Lacks conserved residue(s) required for the propagation of feature annotation.</text>
</comment>
<evidence type="ECO:0000259" key="17">
    <source>
        <dbReference type="PROSITE" id="PS50835"/>
    </source>
</evidence>
<dbReference type="InterPro" id="IPR050691">
    <property type="entry name" value="Hyaluronan_bind_Proteoglycan"/>
</dbReference>
<keyword evidence="20" id="KW-1185">Reference proteome</keyword>
<feature type="region of interest" description="Disordered" evidence="13">
    <location>
        <begin position="594"/>
        <end position="684"/>
    </location>
</feature>
<dbReference type="Gene3D" id="2.10.25.10">
    <property type="entry name" value="Laminin"/>
    <property type="match status" value="1"/>
</dbReference>
<feature type="disulfide bond" evidence="9">
    <location>
        <begin position="1214"/>
        <end position="1223"/>
    </location>
</feature>
<dbReference type="SUPFAM" id="SSF56436">
    <property type="entry name" value="C-type lectin-like"/>
    <property type="match status" value="3"/>
</dbReference>
<reference evidence="21" key="1">
    <citation type="submission" date="2025-08" db="UniProtKB">
        <authorList>
            <consortium name="RefSeq"/>
        </authorList>
    </citation>
    <scope>IDENTIFICATION</scope>
</reference>
<evidence type="ECO:0000256" key="7">
    <source>
        <dbReference type="ARBA" id="ARBA00023180"/>
    </source>
</evidence>
<dbReference type="RefSeq" id="XP_055368957.1">
    <property type="nucleotide sequence ID" value="XM_055512982.1"/>
</dbReference>
<feature type="compositionally biased region" description="Polar residues" evidence="13">
    <location>
        <begin position="535"/>
        <end position="561"/>
    </location>
</feature>
<dbReference type="Proteomes" id="UP000515150">
    <property type="component" value="Chromosome 11"/>
</dbReference>
<feature type="disulfide bond" evidence="11">
    <location>
        <begin position="202"/>
        <end position="223"/>
    </location>
</feature>
<dbReference type="SMART" id="SM00406">
    <property type="entry name" value="IGv"/>
    <property type="match status" value="1"/>
</dbReference>
<dbReference type="PROSITE" id="PS00615">
    <property type="entry name" value="C_TYPE_LECTIN_1"/>
    <property type="match status" value="1"/>
</dbReference>
<proteinExistence type="predicted"/>
<feature type="disulfide bond" evidence="11">
    <location>
        <begin position="300"/>
        <end position="321"/>
    </location>
</feature>
<feature type="region of interest" description="Disordered" evidence="13">
    <location>
        <begin position="696"/>
        <end position="759"/>
    </location>
</feature>
<dbReference type="GO" id="GO:0002052">
    <property type="term" value="P:positive regulation of neuroblast proliferation"/>
    <property type="evidence" value="ECO:0007669"/>
    <property type="project" value="TreeGrafter"/>
</dbReference>
<dbReference type="Pfam" id="PF07686">
    <property type="entry name" value="V-set"/>
    <property type="match status" value="1"/>
</dbReference>
<feature type="disulfide bond" evidence="10">
    <location>
        <begin position="1386"/>
        <end position="1413"/>
    </location>
</feature>
<feature type="signal peptide" evidence="14">
    <location>
        <begin position="1"/>
        <end position="23"/>
    </location>
</feature>
<dbReference type="GO" id="GO:0005540">
    <property type="term" value="F:hyaluronic acid binding"/>
    <property type="evidence" value="ECO:0007669"/>
    <property type="project" value="InterPro"/>
</dbReference>
<evidence type="ECO:0000259" key="18">
    <source>
        <dbReference type="PROSITE" id="PS50923"/>
    </source>
</evidence>
<dbReference type="PROSITE" id="PS00022">
    <property type="entry name" value="EGF_1"/>
    <property type="match status" value="1"/>
</dbReference>
<evidence type="ECO:0000313" key="20">
    <source>
        <dbReference type="Proteomes" id="UP000515150"/>
    </source>
</evidence>
<evidence type="ECO:0000256" key="8">
    <source>
        <dbReference type="ARBA" id="ARBA00023319"/>
    </source>
</evidence>
<evidence type="ECO:0000259" key="15">
    <source>
        <dbReference type="PROSITE" id="PS50026"/>
    </source>
</evidence>
<feature type="chain" id="PRO_5040815959" evidence="14">
    <location>
        <begin position="24"/>
        <end position="1451"/>
    </location>
</feature>
<feature type="domain" description="Link" evidence="19">
    <location>
        <begin position="156"/>
        <end position="251"/>
    </location>
</feature>
<dbReference type="GO" id="GO:0001501">
    <property type="term" value="P:skeletal system development"/>
    <property type="evidence" value="ECO:0007669"/>
    <property type="project" value="TreeGrafter"/>
</dbReference>
<dbReference type="GO" id="GO:0072534">
    <property type="term" value="C:perineuronal net"/>
    <property type="evidence" value="ECO:0007669"/>
    <property type="project" value="TreeGrafter"/>
</dbReference>
<dbReference type="Gene3D" id="2.10.70.10">
    <property type="entry name" value="Complement Module, domain 1"/>
    <property type="match status" value="1"/>
</dbReference>
<feature type="coiled-coil region" evidence="12">
    <location>
        <begin position="394"/>
        <end position="421"/>
    </location>
</feature>
<comment type="subcellular location">
    <subcellularLocation>
        <location evidence="1">Secreted</location>
    </subcellularLocation>
</comment>
<dbReference type="SMART" id="SM00445">
    <property type="entry name" value="LINK"/>
    <property type="match status" value="2"/>
</dbReference>
<dbReference type="InterPro" id="IPR001304">
    <property type="entry name" value="C-type_lectin-like"/>
</dbReference>
<evidence type="ECO:0000256" key="3">
    <source>
        <dbReference type="ARBA" id="ARBA00022729"/>
    </source>
</evidence>
<dbReference type="OrthoDB" id="441660at2759"/>
<dbReference type="PROSITE" id="PS01241">
    <property type="entry name" value="LINK_1"/>
    <property type="match status" value="1"/>
</dbReference>
<dbReference type="InterPro" id="IPR000538">
    <property type="entry name" value="Link_dom"/>
</dbReference>
<feature type="region of interest" description="Disordered" evidence="13">
    <location>
        <begin position="1088"/>
        <end position="1138"/>
    </location>
</feature>
<feature type="compositionally biased region" description="Low complexity" evidence="13">
    <location>
        <begin position="1109"/>
        <end position="1137"/>
    </location>
</feature>
<feature type="domain" description="Link" evidence="19">
    <location>
        <begin position="257"/>
        <end position="353"/>
    </location>
</feature>
<evidence type="ECO:0000256" key="10">
    <source>
        <dbReference type="PROSITE-ProRule" id="PRU00302"/>
    </source>
</evidence>
<dbReference type="PROSITE" id="PS50026">
    <property type="entry name" value="EGF_3"/>
    <property type="match status" value="1"/>
</dbReference>
<feature type="region of interest" description="Disordered" evidence="13">
    <location>
        <begin position="1012"/>
        <end position="1032"/>
    </location>
</feature>
<evidence type="ECO:0000256" key="4">
    <source>
        <dbReference type="ARBA" id="ARBA00022737"/>
    </source>
</evidence>
<dbReference type="CDD" id="cd00054">
    <property type="entry name" value="EGF_CA"/>
    <property type="match status" value="1"/>
</dbReference>
<dbReference type="InterPro" id="IPR003599">
    <property type="entry name" value="Ig_sub"/>
</dbReference>
<dbReference type="InterPro" id="IPR013783">
    <property type="entry name" value="Ig-like_fold"/>
</dbReference>
<dbReference type="GO" id="GO:0007417">
    <property type="term" value="P:central nervous system development"/>
    <property type="evidence" value="ECO:0007669"/>
    <property type="project" value="TreeGrafter"/>
</dbReference>
<dbReference type="PROSITE" id="PS50923">
    <property type="entry name" value="SUSHI"/>
    <property type="match status" value="1"/>
</dbReference>
<gene>
    <name evidence="21" type="primary">LOC114865872</name>
</gene>
<dbReference type="KEGG" id="bspl:114865872"/>
<dbReference type="PANTHER" id="PTHR22804">
    <property type="entry name" value="AGGRECAN/VERSICAN PROTEOGLYCAN"/>
    <property type="match status" value="1"/>
</dbReference>
<dbReference type="GO" id="GO:0005615">
    <property type="term" value="C:extracellular space"/>
    <property type="evidence" value="ECO:0007669"/>
    <property type="project" value="TreeGrafter"/>
</dbReference>
<dbReference type="FunFam" id="2.10.70.10:FF:000003">
    <property type="entry name" value="Versican core protein"/>
    <property type="match status" value="1"/>
</dbReference>
<keyword evidence="7" id="KW-0325">Glycoprotein</keyword>
<feature type="compositionally biased region" description="Polar residues" evidence="13">
    <location>
        <begin position="696"/>
        <end position="721"/>
    </location>
</feature>
<evidence type="ECO:0000256" key="9">
    <source>
        <dbReference type="PROSITE-ProRule" id="PRU00076"/>
    </source>
</evidence>
<dbReference type="PRINTS" id="PR01265">
    <property type="entry name" value="LINKMODULE"/>
</dbReference>
<keyword evidence="12" id="KW-0175">Coiled coil</keyword>
<feature type="compositionally biased region" description="Polar residues" evidence="13">
    <location>
        <begin position="639"/>
        <end position="664"/>
    </location>
</feature>
<dbReference type="InterPro" id="IPR035976">
    <property type="entry name" value="Sushi/SCR/CCP_sf"/>
</dbReference>
<feature type="region of interest" description="Disordered" evidence="13">
    <location>
        <begin position="463"/>
        <end position="577"/>
    </location>
</feature>
<evidence type="ECO:0000256" key="14">
    <source>
        <dbReference type="SAM" id="SignalP"/>
    </source>
</evidence>
<evidence type="ECO:0000256" key="5">
    <source>
        <dbReference type="ARBA" id="ARBA00022974"/>
    </source>
</evidence>
<evidence type="ECO:0000256" key="11">
    <source>
        <dbReference type="PROSITE-ProRule" id="PRU00323"/>
    </source>
</evidence>
<feature type="domain" description="Ig-like" evidence="17">
    <location>
        <begin position="25"/>
        <end position="154"/>
    </location>
</feature>
<feature type="compositionally biased region" description="Polar residues" evidence="13">
    <location>
        <begin position="728"/>
        <end position="755"/>
    </location>
</feature>
<keyword evidence="5" id="KW-0654">Proteoglycan</keyword>
<evidence type="ECO:0000256" key="1">
    <source>
        <dbReference type="ARBA" id="ARBA00004613"/>
    </source>
</evidence>
<dbReference type="SUPFAM" id="SSF48726">
    <property type="entry name" value="Immunoglobulin"/>
    <property type="match status" value="1"/>
</dbReference>
<dbReference type="CDD" id="cd00033">
    <property type="entry name" value="CCP"/>
    <property type="match status" value="1"/>
</dbReference>
<dbReference type="GO" id="GO:0010001">
    <property type="term" value="P:glial cell differentiation"/>
    <property type="evidence" value="ECO:0007669"/>
    <property type="project" value="TreeGrafter"/>
</dbReference>
<dbReference type="CDD" id="cd03520">
    <property type="entry name" value="Link_domain_CSPGs_modules_2_4"/>
    <property type="match status" value="1"/>
</dbReference>
<dbReference type="SMART" id="SM00409">
    <property type="entry name" value="IG"/>
    <property type="match status" value="1"/>
</dbReference>
<keyword evidence="6 9" id="KW-1015">Disulfide bond</keyword>
<dbReference type="GO" id="GO:0045202">
    <property type="term" value="C:synapse"/>
    <property type="evidence" value="ECO:0007669"/>
    <property type="project" value="TreeGrafter"/>
</dbReference>
<feature type="domain" description="C-type lectin" evidence="16">
    <location>
        <begin position="1237"/>
        <end position="1351"/>
    </location>
</feature>
<dbReference type="GO" id="GO:0007155">
    <property type="term" value="P:cell adhesion"/>
    <property type="evidence" value="ECO:0007669"/>
    <property type="project" value="InterPro"/>
</dbReference>
<evidence type="ECO:0000256" key="12">
    <source>
        <dbReference type="SAM" id="Coils"/>
    </source>
</evidence>
<dbReference type="InterPro" id="IPR007110">
    <property type="entry name" value="Ig-like_dom"/>
</dbReference>
<feature type="disulfide bond" evidence="10">
    <location>
        <begin position="1357"/>
        <end position="1400"/>
    </location>
</feature>
<dbReference type="InterPro" id="IPR000436">
    <property type="entry name" value="Sushi_SCR_CCP_dom"/>
</dbReference>
<dbReference type="PROSITE" id="PS50835">
    <property type="entry name" value="IG_LIKE"/>
    <property type="match status" value="1"/>
</dbReference>
<dbReference type="InterPro" id="IPR013106">
    <property type="entry name" value="Ig_V-set"/>
</dbReference>
<dbReference type="SMART" id="SM00034">
    <property type="entry name" value="CLECT"/>
    <property type="match status" value="1"/>
</dbReference>
<dbReference type="InterPro" id="IPR000742">
    <property type="entry name" value="EGF"/>
</dbReference>
<keyword evidence="10" id="KW-0768">Sushi</keyword>
<keyword evidence="8" id="KW-0393">Immunoglobulin domain</keyword>
<dbReference type="CDD" id="cd03517">
    <property type="entry name" value="Link_domain_CSPGs_modules_1_3"/>
    <property type="match status" value="1"/>
</dbReference>
<keyword evidence="4" id="KW-0677">Repeat</keyword>
<dbReference type="InterPro" id="IPR018378">
    <property type="entry name" value="C-type_lectin_CS"/>
</dbReference>
<feature type="domain" description="Sushi" evidence="18">
    <location>
        <begin position="1355"/>
        <end position="1415"/>
    </location>
</feature>